<reference evidence="2 3" key="1">
    <citation type="submission" date="2023-11" db="EMBL/GenBank/DDBJ databases">
        <authorList>
            <person name="Val-Calvo J."/>
            <person name="Scortti M."/>
            <person name="Vazquez-Boland J."/>
        </authorList>
    </citation>
    <scope>NUCLEOTIDE SEQUENCE [LARGE SCALE GENOMIC DNA]</scope>
    <source>
        <strain evidence="2 3">PAM 2766</strain>
    </source>
</reference>
<feature type="domain" description="ABM" evidence="1">
    <location>
        <begin position="2"/>
        <end position="90"/>
    </location>
</feature>
<dbReference type="PANTHER" id="PTHR33336:SF3">
    <property type="entry name" value="ABM DOMAIN-CONTAINING PROTEIN"/>
    <property type="match status" value="1"/>
</dbReference>
<comment type="caution">
    <text evidence="2">The sequence shown here is derived from an EMBL/GenBank/DDBJ whole genome shotgun (WGS) entry which is preliminary data.</text>
</comment>
<dbReference type="InterPro" id="IPR011008">
    <property type="entry name" value="Dimeric_a/b-barrel"/>
</dbReference>
<dbReference type="Gene3D" id="3.30.70.100">
    <property type="match status" value="1"/>
</dbReference>
<sequence length="108" mass="12458">MIFIVVKFKVLPEHQENWLSITKDFTEATRAEAGNLWYEWSRSVHDPSEYVLVEAFRDAEAGVEHVAADHFRRGLESMRPALSETPRIINTEVPGTEWSRMGELEIAQ</sequence>
<dbReference type="PROSITE" id="PS51725">
    <property type="entry name" value="ABM"/>
    <property type="match status" value="1"/>
</dbReference>
<accession>A0ABW9FFQ5</accession>
<dbReference type="Proteomes" id="UP001629745">
    <property type="component" value="Unassembled WGS sequence"/>
</dbReference>
<keyword evidence="2" id="KW-0503">Monooxygenase</keyword>
<evidence type="ECO:0000313" key="3">
    <source>
        <dbReference type="Proteomes" id="UP001629745"/>
    </source>
</evidence>
<dbReference type="PANTHER" id="PTHR33336">
    <property type="entry name" value="QUINOL MONOOXYGENASE YGIN-RELATED"/>
    <property type="match status" value="1"/>
</dbReference>
<organism evidence="2 3">
    <name type="scientific">Rhodococcus parequi</name>
    <dbReference type="NCBI Taxonomy" id="3137122"/>
    <lineage>
        <taxon>Bacteria</taxon>
        <taxon>Bacillati</taxon>
        <taxon>Actinomycetota</taxon>
        <taxon>Actinomycetes</taxon>
        <taxon>Mycobacteriales</taxon>
        <taxon>Nocardiaceae</taxon>
        <taxon>Rhodococcus</taxon>
    </lineage>
</organism>
<proteinExistence type="predicted"/>
<dbReference type="GO" id="GO:0004497">
    <property type="term" value="F:monooxygenase activity"/>
    <property type="evidence" value="ECO:0007669"/>
    <property type="project" value="UniProtKB-KW"/>
</dbReference>
<keyword evidence="2" id="KW-0560">Oxidoreductase</keyword>
<evidence type="ECO:0000313" key="2">
    <source>
        <dbReference type="EMBL" id="MFM1724347.1"/>
    </source>
</evidence>
<dbReference type="InterPro" id="IPR007138">
    <property type="entry name" value="ABM_dom"/>
</dbReference>
<protein>
    <submittedName>
        <fullName evidence="2">Quinol monooxygenase</fullName>
        <ecNumber evidence="2">1.-.-.-</ecNumber>
    </submittedName>
</protein>
<name>A0ABW9FFQ5_9NOCA</name>
<dbReference type="SUPFAM" id="SSF54909">
    <property type="entry name" value="Dimeric alpha+beta barrel"/>
    <property type="match status" value="1"/>
</dbReference>
<dbReference type="RefSeq" id="WP_420164881.1">
    <property type="nucleotide sequence ID" value="NZ_JBDLNV010000004.1"/>
</dbReference>
<gene>
    <name evidence="2" type="ORF">ABEU20_002932</name>
</gene>
<dbReference type="Pfam" id="PF03992">
    <property type="entry name" value="ABM"/>
    <property type="match status" value="1"/>
</dbReference>
<keyword evidence="3" id="KW-1185">Reference proteome</keyword>
<dbReference type="InterPro" id="IPR050744">
    <property type="entry name" value="AI-2_Isomerase_LsrG"/>
</dbReference>
<dbReference type="EC" id="1.-.-.-" evidence="2"/>
<dbReference type="EMBL" id="JBDLNV010000004">
    <property type="protein sequence ID" value="MFM1724347.1"/>
    <property type="molecule type" value="Genomic_DNA"/>
</dbReference>
<evidence type="ECO:0000259" key="1">
    <source>
        <dbReference type="PROSITE" id="PS51725"/>
    </source>
</evidence>